<dbReference type="InterPro" id="IPR008490">
    <property type="entry name" value="Transposase_InsH_N"/>
</dbReference>
<evidence type="ECO:0000259" key="2">
    <source>
        <dbReference type="Pfam" id="PF01609"/>
    </source>
</evidence>
<reference evidence="4 5" key="1">
    <citation type="submission" date="2023-04" db="EMBL/GenBank/DDBJ databases">
        <title>A novel bacteria isolated from coastal sediment.</title>
        <authorList>
            <person name="Liu X.-J."/>
            <person name="Du Z.-J."/>
        </authorList>
    </citation>
    <scope>NUCLEOTIDE SEQUENCE [LARGE SCALE GENOMIC DNA]</scope>
    <source>
        <strain evidence="4 5">SDUM461004</strain>
    </source>
</reference>
<comment type="caution">
    <text evidence="4">The sequence shown here is derived from an EMBL/GenBank/DDBJ whole genome shotgun (WGS) entry which is preliminary data.</text>
</comment>
<evidence type="ECO:0000313" key="4">
    <source>
        <dbReference type="EMBL" id="MDQ8196204.1"/>
    </source>
</evidence>
<feature type="domain" description="Transposase InsH N-terminal" evidence="3">
    <location>
        <begin position="17"/>
        <end position="113"/>
    </location>
</feature>
<evidence type="ECO:0000313" key="5">
    <source>
        <dbReference type="Proteomes" id="UP001243717"/>
    </source>
</evidence>
<proteinExistence type="predicted"/>
<dbReference type="EMBL" id="JARXIC010000052">
    <property type="protein sequence ID" value="MDQ8196204.1"/>
    <property type="molecule type" value="Genomic_DNA"/>
</dbReference>
<protein>
    <submittedName>
        <fullName evidence="4">Transposase</fullName>
    </submittedName>
</protein>
<name>A0ABU1ANE6_9BACT</name>
<dbReference type="InterPro" id="IPR002559">
    <property type="entry name" value="Transposase_11"/>
</dbReference>
<evidence type="ECO:0000259" key="3">
    <source>
        <dbReference type="Pfam" id="PF05598"/>
    </source>
</evidence>
<dbReference type="Pfam" id="PF01609">
    <property type="entry name" value="DDE_Tnp_1"/>
    <property type="match status" value="1"/>
</dbReference>
<organism evidence="4 5">
    <name type="scientific">Thalassobacterium sedimentorum</name>
    <dbReference type="NCBI Taxonomy" id="3041258"/>
    <lineage>
        <taxon>Bacteria</taxon>
        <taxon>Pseudomonadati</taxon>
        <taxon>Verrucomicrobiota</taxon>
        <taxon>Opitutia</taxon>
        <taxon>Puniceicoccales</taxon>
        <taxon>Coraliomargaritaceae</taxon>
        <taxon>Thalassobacterium</taxon>
    </lineage>
</organism>
<dbReference type="Pfam" id="PF05598">
    <property type="entry name" value="DUF772"/>
    <property type="match status" value="1"/>
</dbReference>
<keyword evidence="5" id="KW-1185">Reference proteome</keyword>
<accession>A0ABU1ANE6</accession>
<dbReference type="PANTHER" id="PTHR33408:SF4">
    <property type="entry name" value="TRANSPOSASE DDE DOMAIN-CONTAINING PROTEIN"/>
    <property type="match status" value="1"/>
</dbReference>
<gene>
    <name evidence="4" type="ORF">QEH59_17350</name>
</gene>
<evidence type="ECO:0000256" key="1">
    <source>
        <dbReference type="SAM" id="MobiDB-lite"/>
    </source>
</evidence>
<sequence>MMGVHIEQKSLFAYGINLDNRVRRDNPLRRIAEVIDFSFVRDEVRELYGRKGNESVDPEIILKLMFLLFLDNVKSERELMRIIPERLDYLWFLGYGLDDDIPNHSVLSKARNRWGRDVFEKFFVRSVLQCVEAGLVGGEKIHVDGSVIAADASQASVVRAGPELIAELKRLYGVEEQKLESAREYKYYKRKNKCMLSLTDPDAPVVRHSKQGSDGVSRPRYKQHRAVDDDYGVITAQTTTPGDIEENIQLEPIIDQHEANVGRPLKTVVGDKQYGTVDNYRQLQKRGLNTHMDHGNPGNKKALEMT</sequence>
<dbReference type="PANTHER" id="PTHR33408">
    <property type="entry name" value="TRANSPOSASE"/>
    <property type="match status" value="1"/>
</dbReference>
<feature type="region of interest" description="Disordered" evidence="1">
    <location>
        <begin position="203"/>
        <end position="222"/>
    </location>
</feature>
<dbReference type="Proteomes" id="UP001243717">
    <property type="component" value="Unassembled WGS sequence"/>
</dbReference>
<feature type="domain" description="Transposase IS4-like" evidence="2">
    <location>
        <begin position="205"/>
        <end position="292"/>
    </location>
</feature>